<evidence type="ECO:0000313" key="2">
    <source>
        <dbReference type="EMBL" id="KAJ7763441.1"/>
    </source>
</evidence>
<feature type="region of interest" description="Disordered" evidence="1">
    <location>
        <begin position="88"/>
        <end position="115"/>
    </location>
</feature>
<dbReference type="Proteomes" id="UP001215598">
    <property type="component" value="Unassembled WGS sequence"/>
</dbReference>
<dbReference type="AlphaFoldDB" id="A0AAD7JGP3"/>
<sequence length="220" mass="22916">MLRLISRKAAQHSPLGCPSLALRCSGPQVERVRSTLTEAPASLSHAPAPHPHQPQTLLLKTLSGTTSDEIWPKLSSIAGVLQLFCSHPATTPSPSRTPPSASSPPPRIPSHSKTAKALCTPDPRELIEPLLRAALALGAALPESTGASRDKSAVFMREVDADVGAVGLGGIPARPTLTPSSARPPSLRRASGGVYVGGPQPAGYPQQHQQACYDGYPDAD</sequence>
<comment type="caution">
    <text evidence="2">The sequence shown here is derived from an EMBL/GenBank/DDBJ whole genome shotgun (WGS) entry which is preliminary data.</text>
</comment>
<accession>A0AAD7JGP3</accession>
<reference evidence="2" key="1">
    <citation type="submission" date="2023-03" db="EMBL/GenBank/DDBJ databases">
        <title>Massive genome expansion in bonnet fungi (Mycena s.s.) driven by repeated elements and novel gene families across ecological guilds.</title>
        <authorList>
            <consortium name="Lawrence Berkeley National Laboratory"/>
            <person name="Harder C.B."/>
            <person name="Miyauchi S."/>
            <person name="Viragh M."/>
            <person name="Kuo A."/>
            <person name="Thoen E."/>
            <person name="Andreopoulos B."/>
            <person name="Lu D."/>
            <person name="Skrede I."/>
            <person name="Drula E."/>
            <person name="Henrissat B."/>
            <person name="Morin E."/>
            <person name="Kohler A."/>
            <person name="Barry K."/>
            <person name="LaButti K."/>
            <person name="Morin E."/>
            <person name="Salamov A."/>
            <person name="Lipzen A."/>
            <person name="Mereny Z."/>
            <person name="Hegedus B."/>
            <person name="Baldrian P."/>
            <person name="Stursova M."/>
            <person name="Weitz H."/>
            <person name="Taylor A."/>
            <person name="Grigoriev I.V."/>
            <person name="Nagy L.G."/>
            <person name="Martin F."/>
            <person name="Kauserud H."/>
        </authorList>
    </citation>
    <scope>NUCLEOTIDE SEQUENCE</scope>
    <source>
        <strain evidence="2">CBHHK182m</strain>
    </source>
</reference>
<organism evidence="2 3">
    <name type="scientific">Mycena metata</name>
    <dbReference type="NCBI Taxonomy" id="1033252"/>
    <lineage>
        <taxon>Eukaryota</taxon>
        <taxon>Fungi</taxon>
        <taxon>Dikarya</taxon>
        <taxon>Basidiomycota</taxon>
        <taxon>Agaricomycotina</taxon>
        <taxon>Agaricomycetes</taxon>
        <taxon>Agaricomycetidae</taxon>
        <taxon>Agaricales</taxon>
        <taxon>Marasmiineae</taxon>
        <taxon>Mycenaceae</taxon>
        <taxon>Mycena</taxon>
    </lineage>
</organism>
<feature type="compositionally biased region" description="Pro residues" evidence="1">
    <location>
        <begin position="95"/>
        <end position="108"/>
    </location>
</feature>
<protein>
    <submittedName>
        <fullName evidence="2">Uncharacterized protein</fullName>
    </submittedName>
</protein>
<dbReference type="EMBL" id="JARKIB010000030">
    <property type="protein sequence ID" value="KAJ7763441.1"/>
    <property type="molecule type" value="Genomic_DNA"/>
</dbReference>
<feature type="region of interest" description="Disordered" evidence="1">
    <location>
        <begin position="168"/>
        <end position="220"/>
    </location>
</feature>
<name>A0AAD7JGP3_9AGAR</name>
<keyword evidence="3" id="KW-1185">Reference proteome</keyword>
<evidence type="ECO:0000256" key="1">
    <source>
        <dbReference type="SAM" id="MobiDB-lite"/>
    </source>
</evidence>
<evidence type="ECO:0000313" key="3">
    <source>
        <dbReference type="Proteomes" id="UP001215598"/>
    </source>
</evidence>
<proteinExistence type="predicted"/>
<feature type="compositionally biased region" description="Low complexity" evidence="1">
    <location>
        <begin position="174"/>
        <end position="191"/>
    </location>
</feature>
<gene>
    <name evidence="2" type="ORF">B0H16DRAFT_1718670</name>
</gene>